<gene>
    <name evidence="2" type="ORF">A2801_01165</name>
</gene>
<evidence type="ECO:0000313" key="3">
    <source>
        <dbReference type="Proteomes" id="UP000177263"/>
    </source>
</evidence>
<dbReference type="STRING" id="1802500.A2801_01165"/>
<reference evidence="2 3" key="1">
    <citation type="journal article" date="2016" name="Nat. Commun.">
        <title>Thousands of microbial genomes shed light on interconnected biogeochemical processes in an aquifer system.</title>
        <authorList>
            <person name="Anantharaman K."/>
            <person name="Brown C.T."/>
            <person name="Hug L.A."/>
            <person name="Sharon I."/>
            <person name="Castelle C.J."/>
            <person name="Probst A.J."/>
            <person name="Thomas B.C."/>
            <person name="Singh A."/>
            <person name="Wilkins M.J."/>
            <person name="Karaoz U."/>
            <person name="Brodie E.L."/>
            <person name="Williams K.H."/>
            <person name="Hubbard S.S."/>
            <person name="Banfield J.F."/>
        </authorList>
    </citation>
    <scope>NUCLEOTIDE SEQUENCE [LARGE SCALE GENOMIC DNA]</scope>
</reference>
<evidence type="ECO:0000313" key="2">
    <source>
        <dbReference type="EMBL" id="OGM28955.1"/>
    </source>
</evidence>
<dbReference type="EMBL" id="MGGM01000022">
    <property type="protein sequence ID" value="OGM28955.1"/>
    <property type="molecule type" value="Genomic_DNA"/>
</dbReference>
<evidence type="ECO:0000256" key="1">
    <source>
        <dbReference type="SAM" id="MobiDB-lite"/>
    </source>
</evidence>
<accession>A0A1F7YR07</accession>
<dbReference type="Proteomes" id="UP000177263">
    <property type="component" value="Unassembled WGS sequence"/>
</dbReference>
<organism evidence="2 3">
    <name type="scientific">Candidatus Woesebacteria bacterium RIFCSPHIGHO2_01_FULL_41_10</name>
    <dbReference type="NCBI Taxonomy" id="1802500"/>
    <lineage>
        <taxon>Bacteria</taxon>
        <taxon>Candidatus Woeseibacteriota</taxon>
    </lineage>
</organism>
<dbReference type="AlphaFoldDB" id="A0A1F7YR07"/>
<name>A0A1F7YR07_9BACT</name>
<proteinExistence type="predicted"/>
<comment type="caution">
    <text evidence="2">The sequence shown here is derived from an EMBL/GenBank/DDBJ whole genome shotgun (WGS) entry which is preliminary data.</text>
</comment>
<sequence>MSDVPEIVESAKVTQESYSSPHDKLVRNGEYRPNVLKSAYDGNLDQVFSDLDTPESVEDSIFMPARIIRGIADARVEDPSIPLQVYIDSIDAAKSIYADELDSKLRMQDLHTELQENYPQVLDRRIKQSADAGTVHAGAPEFSERTVQQMEEILNGRDFVLVPLAHGGVAIGIDVFLRATSDSRYQESIVLPVRYSRNKMKDEHPQIDPEMDQFFQEQIRNGKPIVIFEEDRNTGITGGNALAYFQEKYPDAEVHSLYNRDNFDDW</sequence>
<protein>
    <submittedName>
        <fullName evidence="2">Uncharacterized protein</fullName>
    </submittedName>
</protein>
<feature type="region of interest" description="Disordered" evidence="1">
    <location>
        <begin position="1"/>
        <end position="26"/>
    </location>
</feature>